<evidence type="ECO:0000313" key="2">
    <source>
        <dbReference type="EMBL" id="SCV03855.1"/>
    </source>
</evidence>
<keyword evidence="3" id="KW-1185">Reference proteome</keyword>
<dbReference type="AlphaFoldDB" id="A0A1G4KH79"/>
<reference evidence="3" key="1">
    <citation type="submission" date="2016-03" db="EMBL/GenBank/DDBJ databases">
        <authorList>
            <person name="Devillers Hugo."/>
        </authorList>
    </citation>
    <scope>NUCLEOTIDE SEQUENCE [LARGE SCALE GENOMIC DNA]</scope>
</reference>
<dbReference type="Proteomes" id="UP000189911">
    <property type="component" value="Chromosome G"/>
</dbReference>
<organism evidence="2 3">
    <name type="scientific">Lachancea nothofagi CBS 11611</name>
    <dbReference type="NCBI Taxonomy" id="1266666"/>
    <lineage>
        <taxon>Eukaryota</taxon>
        <taxon>Fungi</taxon>
        <taxon>Dikarya</taxon>
        <taxon>Ascomycota</taxon>
        <taxon>Saccharomycotina</taxon>
        <taxon>Saccharomycetes</taxon>
        <taxon>Saccharomycetales</taxon>
        <taxon>Saccharomycetaceae</taxon>
        <taxon>Lachancea</taxon>
    </lineage>
</organism>
<sequence>MTFESVRRFGKRVSKISMSRTPFGHKKHDKKKAKSAAMNKSVATLIEQAGSDYAKGETDMAIYRLTRVLSSMEKHSALPTTHPPTHIVQPKDFQQASRKAPPAEPEKRIRKLLLHNELDYDYDPWFSQPYTELPTVLKLAKSHGTVIKSGRRVPIASNEHATGMDNTMTDANSQLFEFSDMIERSFNMLSIGESVVGLDEDTTRFEDRAFLRSPGPESIWSKTYY</sequence>
<dbReference type="OrthoDB" id="4033066at2759"/>
<protein>
    <submittedName>
        <fullName evidence="2">LANO_0G06678g1_1</fullName>
    </submittedName>
</protein>
<name>A0A1G4KH79_9SACH</name>
<evidence type="ECO:0000256" key="1">
    <source>
        <dbReference type="SAM" id="MobiDB-lite"/>
    </source>
</evidence>
<evidence type="ECO:0000313" key="3">
    <source>
        <dbReference type="Proteomes" id="UP000189911"/>
    </source>
</evidence>
<accession>A0A1G4KH79</accession>
<dbReference type="EMBL" id="LT598453">
    <property type="protein sequence ID" value="SCV03855.1"/>
    <property type="molecule type" value="Genomic_DNA"/>
</dbReference>
<proteinExistence type="predicted"/>
<feature type="region of interest" description="Disordered" evidence="1">
    <location>
        <begin position="74"/>
        <end position="105"/>
    </location>
</feature>
<gene>
    <name evidence="2" type="ORF">LANO_0G06678G</name>
</gene>